<dbReference type="Proteomes" id="UP001151760">
    <property type="component" value="Unassembled WGS sequence"/>
</dbReference>
<protein>
    <submittedName>
        <fullName evidence="3">Uncharacterized protein</fullName>
    </submittedName>
</protein>
<keyword evidence="4" id="KW-1185">Reference proteome</keyword>
<reference evidence="3" key="2">
    <citation type="submission" date="2022-01" db="EMBL/GenBank/DDBJ databases">
        <authorList>
            <person name="Yamashiro T."/>
            <person name="Shiraishi A."/>
            <person name="Satake H."/>
            <person name="Nakayama K."/>
        </authorList>
    </citation>
    <scope>NUCLEOTIDE SEQUENCE</scope>
</reference>
<feature type="coiled-coil region" evidence="1">
    <location>
        <begin position="194"/>
        <end position="232"/>
    </location>
</feature>
<sequence length="251" mass="27999">MDLCAKLSNRVLALENTNTSQAAEITTLKEKVKKLEKKRRSRIYKPIRLYKVGLSRRIKSSDDSLGAQEDASKHGRKIADLDADIEVTLIDETQGRNEEDLMFDTDVLNGDEVFQDSIVSTANSVTTASVEIPKELTLAQTLIEIKSAKPKAVTTAVTTVTPASSRPKANGIAKDKGKEKMVKPEKPLKEKDQIAIDEEVARNLEAQLQAELKEEERLSKQKEEEANIALIESWDNTQAMMDVDFQIAQQM</sequence>
<name>A0ABQ5BX49_9ASTR</name>
<comment type="caution">
    <text evidence="3">The sequence shown here is derived from an EMBL/GenBank/DDBJ whole genome shotgun (WGS) entry which is preliminary data.</text>
</comment>
<proteinExistence type="predicted"/>
<evidence type="ECO:0000313" key="4">
    <source>
        <dbReference type="Proteomes" id="UP001151760"/>
    </source>
</evidence>
<dbReference type="EMBL" id="BQNB010013677">
    <property type="protein sequence ID" value="GJT18923.1"/>
    <property type="molecule type" value="Genomic_DNA"/>
</dbReference>
<organism evidence="3 4">
    <name type="scientific">Tanacetum coccineum</name>
    <dbReference type="NCBI Taxonomy" id="301880"/>
    <lineage>
        <taxon>Eukaryota</taxon>
        <taxon>Viridiplantae</taxon>
        <taxon>Streptophyta</taxon>
        <taxon>Embryophyta</taxon>
        <taxon>Tracheophyta</taxon>
        <taxon>Spermatophyta</taxon>
        <taxon>Magnoliopsida</taxon>
        <taxon>eudicotyledons</taxon>
        <taxon>Gunneridae</taxon>
        <taxon>Pentapetalae</taxon>
        <taxon>asterids</taxon>
        <taxon>campanulids</taxon>
        <taxon>Asterales</taxon>
        <taxon>Asteraceae</taxon>
        <taxon>Asteroideae</taxon>
        <taxon>Anthemideae</taxon>
        <taxon>Anthemidinae</taxon>
        <taxon>Tanacetum</taxon>
    </lineage>
</organism>
<accession>A0ABQ5BX49</accession>
<gene>
    <name evidence="3" type="ORF">Tco_0877629</name>
</gene>
<evidence type="ECO:0000256" key="2">
    <source>
        <dbReference type="SAM" id="MobiDB-lite"/>
    </source>
</evidence>
<feature type="compositionally biased region" description="Basic and acidic residues" evidence="2">
    <location>
        <begin position="173"/>
        <end position="190"/>
    </location>
</feature>
<feature type="region of interest" description="Disordered" evidence="2">
    <location>
        <begin position="163"/>
        <end position="190"/>
    </location>
</feature>
<keyword evidence="1" id="KW-0175">Coiled coil</keyword>
<evidence type="ECO:0000256" key="1">
    <source>
        <dbReference type="SAM" id="Coils"/>
    </source>
</evidence>
<evidence type="ECO:0000313" key="3">
    <source>
        <dbReference type="EMBL" id="GJT18923.1"/>
    </source>
</evidence>
<reference evidence="3" key="1">
    <citation type="journal article" date="2022" name="Int. J. Mol. Sci.">
        <title>Draft Genome of Tanacetum Coccineum: Genomic Comparison of Closely Related Tanacetum-Family Plants.</title>
        <authorList>
            <person name="Yamashiro T."/>
            <person name="Shiraishi A."/>
            <person name="Nakayama K."/>
            <person name="Satake H."/>
        </authorList>
    </citation>
    <scope>NUCLEOTIDE SEQUENCE</scope>
</reference>